<dbReference type="GO" id="GO:0009986">
    <property type="term" value="C:cell surface"/>
    <property type="evidence" value="ECO:0007669"/>
    <property type="project" value="TreeGrafter"/>
</dbReference>
<evidence type="ECO:0000256" key="7">
    <source>
        <dbReference type="ARBA" id="ARBA00023180"/>
    </source>
</evidence>
<dbReference type="GO" id="GO:0009277">
    <property type="term" value="C:fungal-type cell wall"/>
    <property type="evidence" value="ECO:0007669"/>
    <property type="project" value="TreeGrafter"/>
</dbReference>
<evidence type="ECO:0000256" key="10">
    <source>
        <dbReference type="ARBA" id="ARBA00038929"/>
    </source>
</evidence>
<keyword evidence="6 14" id="KW-0378">Hydrolase</keyword>
<dbReference type="GO" id="GO:0071555">
    <property type="term" value="P:cell wall organization"/>
    <property type="evidence" value="ECO:0007669"/>
    <property type="project" value="TreeGrafter"/>
</dbReference>
<sequence>MRISNILPIALAAAPVAVSAAGTLGLALGDKNPDGSCKQTSDYEADFDQLKSVTKLVRTYSASDCNTAKNIIPAAKAKGFKVVLGVWPDYDQSFKQDTDALQATVPGNEDVVEAITVGSETLYRGTFTGQQLLDRINKVKAMFPTVKIGTADSWNKFVDGTADPLITGGVEYILTNAFAYWQGQPAEDAHKTYFDDMAQTINHIQKLAGENANKIQIITGETGWPTTGGSNYGQAIAGTENAETFFQKGVCGMLAWGVDVFYFEAYDEPWKPKSVGDDGSSADETHWGMFTAERQTKFNTTC</sequence>
<evidence type="ECO:0000256" key="5">
    <source>
        <dbReference type="ARBA" id="ARBA00022729"/>
    </source>
</evidence>
<keyword evidence="3" id="KW-0134">Cell wall</keyword>
<dbReference type="RefSeq" id="XP_028485380.1">
    <property type="nucleotide sequence ID" value="XM_028626735.1"/>
</dbReference>
<evidence type="ECO:0000256" key="4">
    <source>
        <dbReference type="ARBA" id="ARBA00022525"/>
    </source>
</evidence>
<dbReference type="GO" id="GO:0005975">
    <property type="term" value="P:carbohydrate metabolic process"/>
    <property type="evidence" value="ECO:0007669"/>
    <property type="project" value="InterPro"/>
</dbReference>
<dbReference type="SUPFAM" id="SSF51445">
    <property type="entry name" value="(Trans)glycosidases"/>
    <property type="match status" value="1"/>
</dbReference>
<dbReference type="Gene3D" id="3.20.20.80">
    <property type="entry name" value="Glycosidases"/>
    <property type="match status" value="1"/>
</dbReference>
<evidence type="ECO:0000313" key="14">
    <source>
        <dbReference type="EMBL" id="RWQ95735.1"/>
    </source>
</evidence>
<dbReference type="AlphaFoldDB" id="A0A443HV76"/>
<dbReference type="GO" id="GO:0004338">
    <property type="term" value="F:glucan exo-1,3-beta-glucosidase activity"/>
    <property type="evidence" value="ECO:0007669"/>
    <property type="project" value="UniProtKB-EC"/>
</dbReference>
<evidence type="ECO:0000256" key="13">
    <source>
        <dbReference type="SAM" id="SignalP"/>
    </source>
</evidence>
<evidence type="ECO:0000256" key="6">
    <source>
        <dbReference type="ARBA" id="ARBA00022801"/>
    </source>
</evidence>
<comment type="subcellular location">
    <subcellularLocation>
        <location evidence="1">Secreted</location>
        <location evidence="1">Cell wall</location>
    </subcellularLocation>
</comment>
<dbReference type="InterPro" id="IPR017853">
    <property type="entry name" value="GH"/>
</dbReference>
<evidence type="ECO:0000256" key="1">
    <source>
        <dbReference type="ARBA" id="ARBA00004191"/>
    </source>
</evidence>
<dbReference type="VEuPathDB" id="FungiDB:C8Q69DRAFT_265163"/>
<evidence type="ECO:0000256" key="9">
    <source>
        <dbReference type="ARBA" id="ARBA00036824"/>
    </source>
</evidence>
<keyword evidence="5 13" id="KW-0732">Signal</keyword>
<keyword evidence="7" id="KW-0325">Glycoprotein</keyword>
<dbReference type="EMBL" id="RCNU01000005">
    <property type="protein sequence ID" value="RWQ95735.1"/>
    <property type="molecule type" value="Genomic_DNA"/>
</dbReference>
<dbReference type="PANTHER" id="PTHR16631">
    <property type="entry name" value="GLUCAN 1,3-BETA-GLUCOSIDASE"/>
    <property type="match status" value="1"/>
</dbReference>
<proteinExistence type="inferred from homology"/>
<comment type="similarity">
    <text evidence="2 12">Belongs to the glycosyl hydrolase 17 family.</text>
</comment>
<accession>A0A443HV76</accession>
<feature type="signal peptide" evidence="13">
    <location>
        <begin position="1"/>
        <end position="21"/>
    </location>
</feature>
<evidence type="ECO:0000256" key="3">
    <source>
        <dbReference type="ARBA" id="ARBA00022512"/>
    </source>
</evidence>
<evidence type="ECO:0000256" key="8">
    <source>
        <dbReference type="ARBA" id="ARBA00023295"/>
    </source>
</evidence>
<keyword evidence="4" id="KW-0964">Secreted</keyword>
<dbReference type="InterPro" id="IPR000490">
    <property type="entry name" value="Glyco_hydro_17"/>
</dbReference>
<organism evidence="14 15">
    <name type="scientific">Byssochlamys spectabilis</name>
    <name type="common">Paecilomyces variotii</name>
    <dbReference type="NCBI Taxonomy" id="264951"/>
    <lineage>
        <taxon>Eukaryota</taxon>
        <taxon>Fungi</taxon>
        <taxon>Dikarya</taxon>
        <taxon>Ascomycota</taxon>
        <taxon>Pezizomycotina</taxon>
        <taxon>Eurotiomycetes</taxon>
        <taxon>Eurotiomycetidae</taxon>
        <taxon>Eurotiales</taxon>
        <taxon>Thermoascaceae</taxon>
        <taxon>Paecilomyces</taxon>
    </lineage>
</organism>
<dbReference type="PANTHER" id="PTHR16631:SF26">
    <property type="entry name" value="GLUCAN 1,3-BETA-GLUCOSIDASE"/>
    <property type="match status" value="1"/>
</dbReference>
<dbReference type="EC" id="3.2.1.58" evidence="10"/>
<evidence type="ECO:0000256" key="2">
    <source>
        <dbReference type="ARBA" id="ARBA00008773"/>
    </source>
</evidence>
<gene>
    <name evidence="14" type="ORF">C8Q69DRAFT_265163</name>
</gene>
<reference evidence="14 15" key="1">
    <citation type="journal article" date="2018" name="Front. Microbiol.">
        <title>Genomic and genetic insights into a cosmopolitan fungus, Paecilomyces variotii (Eurotiales).</title>
        <authorList>
            <person name="Urquhart A.S."/>
            <person name="Mondo S.J."/>
            <person name="Makela M.R."/>
            <person name="Hane J.K."/>
            <person name="Wiebenga A."/>
            <person name="He G."/>
            <person name="Mihaltcheva S."/>
            <person name="Pangilinan J."/>
            <person name="Lipzen A."/>
            <person name="Barry K."/>
            <person name="de Vries R.P."/>
            <person name="Grigoriev I.V."/>
            <person name="Idnurm A."/>
        </authorList>
    </citation>
    <scope>NUCLEOTIDE SEQUENCE [LARGE SCALE GENOMIC DNA]</scope>
    <source>
        <strain evidence="14 15">CBS 101075</strain>
    </source>
</reference>
<name>A0A443HV76_BYSSP</name>
<feature type="chain" id="PRO_5019397200" description="glucan 1,3-beta-glucosidase" evidence="13">
    <location>
        <begin position="22"/>
        <end position="302"/>
    </location>
</feature>
<keyword evidence="8" id="KW-0326">Glycosidase</keyword>
<dbReference type="GO" id="GO:0042973">
    <property type="term" value="F:glucan endo-1,3-beta-D-glucosidase activity"/>
    <property type="evidence" value="ECO:0007669"/>
    <property type="project" value="TreeGrafter"/>
</dbReference>
<dbReference type="InterPro" id="IPR050732">
    <property type="entry name" value="Beta-glucan_modifiers"/>
</dbReference>
<keyword evidence="15" id="KW-1185">Reference proteome</keyword>
<protein>
    <recommendedName>
        <fullName evidence="10">glucan 1,3-beta-glucosidase</fullName>
        <ecNumber evidence="10">3.2.1.58</ecNumber>
    </recommendedName>
    <alternativeName>
        <fullName evidence="11">Exo-1,3-beta-glucanase</fullName>
    </alternativeName>
</protein>
<dbReference type="GO" id="GO:0005576">
    <property type="term" value="C:extracellular region"/>
    <property type="evidence" value="ECO:0007669"/>
    <property type="project" value="TreeGrafter"/>
</dbReference>
<dbReference type="STRING" id="264951.A0A443HV76"/>
<evidence type="ECO:0000256" key="12">
    <source>
        <dbReference type="RuleBase" id="RU004335"/>
    </source>
</evidence>
<comment type="catalytic activity">
    <reaction evidence="9">
        <text>Successive hydrolysis of beta-D-glucose units from the non-reducing ends of (1-&gt;3)-beta-D-glucans, releasing alpha-glucose.</text>
        <dbReference type="EC" id="3.2.1.58"/>
    </reaction>
</comment>
<dbReference type="Pfam" id="PF00332">
    <property type="entry name" value="Glyco_hydro_17"/>
    <property type="match status" value="1"/>
</dbReference>
<evidence type="ECO:0000313" key="15">
    <source>
        <dbReference type="Proteomes" id="UP000283841"/>
    </source>
</evidence>
<dbReference type="Proteomes" id="UP000283841">
    <property type="component" value="Unassembled WGS sequence"/>
</dbReference>
<comment type="caution">
    <text evidence="14">The sequence shown here is derived from an EMBL/GenBank/DDBJ whole genome shotgun (WGS) entry which is preliminary data.</text>
</comment>
<evidence type="ECO:0000256" key="11">
    <source>
        <dbReference type="ARBA" id="ARBA00041761"/>
    </source>
</evidence>
<dbReference type="GeneID" id="39596012"/>